<evidence type="ECO:0008006" key="4">
    <source>
        <dbReference type="Google" id="ProtNLM"/>
    </source>
</evidence>
<evidence type="ECO:0000313" key="3">
    <source>
        <dbReference type="Proteomes" id="UP000326953"/>
    </source>
</evidence>
<evidence type="ECO:0000256" key="1">
    <source>
        <dbReference type="SAM" id="MobiDB-lite"/>
    </source>
</evidence>
<gene>
    <name evidence="2" type="ORF">PS662_05114</name>
</gene>
<dbReference type="RefSeq" id="WP_150713378.1">
    <property type="nucleotide sequence ID" value="NZ_CABVHK010000020.1"/>
</dbReference>
<dbReference type="OrthoDB" id="7005828at2"/>
<accession>A0A5E6X0T4</accession>
<dbReference type="EMBL" id="CABVHK010000020">
    <property type="protein sequence ID" value="VVN35172.1"/>
    <property type="molecule type" value="Genomic_DNA"/>
</dbReference>
<dbReference type="Pfam" id="PF19619">
    <property type="entry name" value="DUF6124"/>
    <property type="match status" value="1"/>
</dbReference>
<sequence length="98" mass="10573">MRKVTPDPPKADEAPLSNADIRATPRTPCKMYSIPPNVDLHTLLSSISESLASASVILMDQADRETGPSRNTLLGIHQILAVSEISANRALDIIDPIE</sequence>
<name>A0A5E6X0T4_PSEFL</name>
<organism evidence="2 3">
    <name type="scientific">Pseudomonas fluorescens</name>
    <dbReference type="NCBI Taxonomy" id="294"/>
    <lineage>
        <taxon>Bacteria</taxon>
        <taxon>Pseudomonadati</taxon>
        <taxon>Pseudomonadota</taxon>
        <taxon>Gammaproteobacteria</taxon>
        <taxon>Pseudomonadales</taxon>
        <taxon>Pseudomonadaceae</taxon>
        <taxon>Pseudomonas</taxon>
    </lineage>
</organism>
<feature type="region of interest" description="Disordered" evidence="1">
    <location>
        <begin position="1"/>
        <end position="28"/>
    </location>
</feature>
<reference evidence="2 3" key="1">
    <citation type="submission" date="2019-09" db="EMBL/GenBank/DDBJ databases">
        <authorList>
            <person name="Chandra G."/>
            <person name="Truman W A."/>
        </authorList>
    </citation>
    <scope>NUCLEOTIDE SEQUENCE [LARGE SCALE GENOMIC DNA]</scope>
    <source>
        <strain evidence="2">PS662</strain>
    </source>
</reference>
<evidence type="ECO:0000313" key="2">
    <source>
        <dbReference type="EMBL" id="VVN35172.1"/>
    </source>
</evidence>
<protein>
    <recommendedName>
        <fullName evidence="4">DUF3077 domain-containing protein</fullName>
    </recommendedName>
</protein>
<proteinExistence type="predicted"/>
<dbReference type="AlphaFoldDB" id="A0A5E6X0T4"/>
<dbReference type="Proteomes" id="UP000326953">
    <property type="component" value="Unassembled WGS sequence"/>
</dbReference>